<dbReference type="GO" id="GO:0030154">
    <property type="term" value="P:cell differentiation"/>
    <property type="evidence" value="ECO:0007669"/>
    <property type="project" value="UniProtKB-KW"/>
</dbReference>
<protein>
    <recommendedName>
        <fullName evidence="5">FRIGIDA-like protein</fullName>
    </recommendedName>
</protein>
<evidence type="ECO:0000256" key="6">
    <source>
        <dbReference type="SAM" id="MobiDB-lite"/>
    </source>
</evidence>
<sequence>MQTSTKTISAALQLVDAKKESLKKAYDDLQTHSSLLSSSFFPPSWSHIDAHFTSLHNSLSERFQLLHSLDSQQQHTHSPPSPSKDSIFPPSRSDPSSRNDAALPKTHAERMIALCNCMDGKGLRDYVGDHFKDKVALGVDLQSAFKRASDPASMVLDALDGVVGANVVKDDKELRKRKRTCGLLFQQLRAASVSVSSKVSKRAKRLCVEWKGSLASEGGGDGVGAMTFLQFVAAYGLFSELTKNEIVSFSAMAAANDDLPELYRSVGLTDKVPGLVHKLVDRCRHILAVKYVFEFNLADKIPPIPILKAHVNESQKLAKRLSEEGKSLNEITAREVHALKSAIKVIESHNLQTEYPPESLQQRIDQLTKHKANLKYNASAFSAKPPSHQQLQSGIKRPRISAPVGSAAVLNSVGGASSTPHHYKQPHFQSSGLLLEQQPLFHPPGLLLEQQPRFQSSGLLPEPQPHFQSQGLLSEHRNPYMNLPTMSYGMKAPSPTILPYTGTSTGPYGLDGVPMGPSGNLGHGSSLPNSSEPLVLSGYHDSVSAYGVQHYYQTSYHQ</sequence>
<dbReference type="OrthoDB" id="1166059at2759"/>
<evidence type="ECO:0000256" key="2">
    <source>
        <dbReference type="ARBA" id="ARBA00022473"/>
    </source>
</evidence>
<dbReference type="STRING" id="3885.V7B916"/>
<dbReference type="Pfam" id="PF07899">
    <property type="entry name" value="Frigida"/>
    <property type="match status" value="1"/>
</dbReference>
<reference evidence="8" key="1">
    <citation type="journal article" date="2014" name="Nat. Genet.">
        <title>A reference genome for common bean and genome-wide analysis of dual domestications.</title>
        <authorList>
            <person name="Schmutz J."/>
            <person name="McClean P.E."/>
            <person name="Mamidi S."/>
            <person name="Wu G.A."/>
            <person name="Cannon S.B."/>
            <person name="Grimwood J."/>
            <person name="Jenkins J."/>
            <person name="Shu S."/>
            <person name="Song Q."/>
            <person name="Chavarro C."/>
            <person name="Torres-Torres M."/>
            <person name="Geffroy V."/>
            <person name="Moghaddam S.M."/>
            <person name="Gao D."/>
            <person name="Abernathy B."/>
            <person name="Barry K."/>
            <person name="Blair M."/>
            <person name="Brick M.A."/>
            <person name="Chovatia M."/>
            <person name="Gepts P."/>
            <person name="Goodstein D.M."/>
            <person name="Gonzales M."/>
            <person name="Hellsten U."/>
            <person name="Hyten D.L."/>
            <person name="Jia G."/>
            <person name="Kelly J.D."/>
            <person name="Kudrna D."/>
            <person name="Lee R."/>
            <person name="Richard M.M."/>
            <person name="Miklas P.N."/>
            <person name="Osorno J.M."/>
            <person name="Rodrigues J."/>
            <person name="Thareau V."/>
            <person name="Urrea C.A."/>
            <person name="Wang M."/>
            <person name="Yu Y."/>
            <person name="Zhang M."/>
            <person name="Wing R.A."/>
            <person name="Cregan P.B."/>
            <person name="Rokhsar D.S."/>
            <person name="Jackson S.A."/>
        </authorList>
    </citation>
    <scope>NUCLEOTIDE SEQUENCE [LARGE SCALE GENOMIC DNA]</scope>
    <source>
        <strain evidence="8">cv. G19833</strain>
    </source>
</reference>
<evidence type="ECO:0000313" key="8">
    <source>
        <dbReference type="Proteomes" id="UP000000226"/>
    </source>
</evidence>
<keyword evidence="2 5" id="KW-0217">Developmental protein</keyword>
<comment type="similarity">
    <text evidence="1 5">Belongs to the Frigida family.</text>
</comment>
<evidence type="ECO:0000313" key="7">
    <source>
        <dbReference type="EMBL" id="ESW14372.1"/>
    </source>
</evidence>
<keyword evidence="8" id="KW-1185">Reference proteome</keyword>
<dbReference type="OMA" id="CERMDGK"/>
<dbReference type="eggNOG" id="ENOG502QUKS">
    <property type="taxonomic scope" value="Eukaryota"/>
</dbReference>
<dbReference type="SMR" id="V7B916"/>
<name>V7B916_PHAVU</name>
<dbReference type="GO" id="GO:0009908">
    <property type="term" value="P:flower development"/>
    <property type="evidence" value="ECO:0007669"/>
    <property type="project" value="UniProtKB-KW"/>
</dbReference>
<dbReference type="Proteomes" id="UP000000226">
    <property type="component" value="Chromosome 8"/>
</dbReference>
<dbReference type="InterPro" id="IPR012474">
    <property type="entry name" value="Frigida"/>
</dbReference>
<dbReference type="PANTHER" id="PTHR31791">
    <property type="entry name" value="FRIGIDA-LIKE PROTEIN 3-RELATED"/>
    <property type="match status" value="1"/>
</dbReference>
<keyword evidence="4 5" id="KW-0287">Flowering</keyword>
<proteinExistence type="inferred from homology"/>
<evidence type="ECO:0000256" key="4">
    <source>
        <dbReference type="ARBA" id="ARBA00023089"/>
    </source>
</evidence>
<dbReference type="EMBL" id="CM002295">
    <property type="protein sequence ID" value="ESW14372.1"/>
    <property type="molecule type" value="Genomic_DNA"/>
</dbReference>
<feature type="region of interest" description="Disordered" evidence="6">
    <location>
        <begin position="70"/>
        <end position="101"/>
    </location>
</feature>
<organism evidence="7 8">
    <name type="scientific">Phaseolus vulgaris</name>
    <name type="common">Kidney bean</name>
    <name type="synonym">French bean</name>
    <dbReference type="NCBI Taxonomy" id="3885"/>
    <lineage>
        <taxon>Eukaryota</taxon>
        <taxon>Viridiplantae</taxon>
        <taxon>Streptophyta</taxon>
        <taxon>Embryophyta</taxon>
        <taxon>Tracheophyta</taxon>
        <taxon>Spermatophyta</taxon>
        <taxon>Magnoliopsida</taxon>
        <taxon>eudicotyledons</taxon>
        <taxon>Gunneridae</taxon>
        <taxon>Pentapetalae</taxon>
        <taxon>rosids</taxon>
        <taxon>fabids</taxon>
        <taxon>Fabales</taxon>
        <taxon>Fabaceae</taxon>
        <taxon>Papilionoideae</taxon>
        <taxon>50 kb inversion clade</taxon>
        <taxon>NPAAA clade</taxon>
        <taxon>indigoferoid/millettioid clade</taxon>
        <taxon>Phaseoleae</taxon>
        <taxon>Phaseolus</taxon>
    </lineage>
</organism>
<gene>
    <name evidence="7" type="ORF">PHAVU_008G275200g</name>
</gene>
<keyword evidence="3 5" id="KW-0221">Differentiation</keyword>
<dbReference type="Gramene" id="ESW14372">
    <property type="protein sequence ID" value="ESW14372"/>
    <property type="gene ID" value="PHAVU_008G275200g"/>
</dbReference>
<dbReference type="PANTHER" id="PTHR31791:SF71">
    <property type="entry name" value="FRIGIDA-LIKE PROTEIN"/>
    <property type="match status" value="1"/>
</dbReference>
<accession>V7B916</accession>
<dbReference type="AlphaFoldDB" id="V7B916"/>
<evidence type="ECO:0000256" key="1">
    <source>
        <dbReference type="ARBA" id="ARBA00008956"/>
    </source>
</evidence>
<feature type="compositionally biased region" description="Low complexity" evidence="6">
    <location>
        <begin position="85"/>
        <end position="100"/>
    </location>
</feature>
<evidence type="ECO:0000256" key="5">
    <source>
        <dbReference type="RuleBase" id="RU364012"/>
    </source>
</evidence>
<evidence type="ECO:0000256" key="3">
    <source>
        <dbReference type="ARBA" id="ARBA00022782"/>
    </source>
</evidence>